<dbReference type="GO" id="GO:0015192">
    <property type="term" value="F:L-phenylalanine transmembrane transporter activity"/>
    <property type="evidence" value="ECO:0007669"/>
    <property type="project" value="TreeGrafter"/>
</dbReference>
<evidence type="ECO:0000256" key="10">
    <source>
        <dbReference type="SAM" id="Phobius"/>
    </source>
</evidence>
<dbReference type="InterPro" id="IPR052157">
    <property type="entry name" value="BCAA_transport_permease"/>
</dbReference>
<dbReference type="InterPro" id="IPR001851">
    <property type="entry name" value="ABC_transp_permease"/>
</dbReference>
<evidence type="ECO:0000256" key="2">
    <source>
        <dbReference type="ARBA" id="ARBA00022448"/>
    </source>
</evidence>
<protein>
    <submittedName>
        <fullName evidence="11">Branched-chain amino acid ABC transporter permease</fullName>
    </submittedName>
</protein>
<feature type="transmembrane region" description="Helical" evidence="10">
    <location>
        <begin position="17"/>
        <end position="37"/>
    </location>
</feature>
<dbReference type="CDD" id="cd06582">
    <property type="entry name" value="TM_PBP1_LivH_like"/>
    <property type="match status" value="1"/>
</dbReference>
<dbReference type="GO" id="GO:0015188">
    <property type="term" value="F:L-isoleucine transmembrane transporter activity"/>
    <property type="evidence" value="ECO:0007669"/>
    <property type="project" value="TreeGrafter"/>
</dbReference>
<keyword evidence="7 10" id="KW-1133">Transmembrane helix</keyword>
<evidence type="ECO:0000256" key="7">
    <source>
        <dbReference type="ARBA" id="ARBA00022989"/>
    </source>
</evidence>
<sequence length="297" mass="31997">MTATIFMQQIINGISLGSLYALVAIGYTMVYGILRLINFAHGDLLMVAAYAAIYAVTLLSLPWQISFPLVMVLTGLFGIFLDRVAYKPLRDAPRISLLISAIGASFLLENLAIVLIGGVPKGFPRPEAFAKVIDLWGLRIQVLTVYTPILTLVLLMGLLYIVHRTKVGKAMRAASKDFETTRLMGINLDRIIAVTFFLGSSLAAAGGIMWAMKYPQVNPFMGVIPGLKAFIAAVLGGIGNIAGAVVGGFVLGLGEILIVALFPQMAQYRDAFAFTVLILVLLFRPTGIMGEPITDKT</sequence>
<evidence type="ECO:0000256" key="6">
    <source>
        <dbReference type="ARBA" id="ARBA00022970"/>
    </source>
</evidence>
<dbReference type="GO" id="GO:0015808">
    <property type="term" value="P:L-alanine transport"/>
    <property type="evidence" value="ECO:0007669"/>
    <property type="project" value="TreeGrafter"/>
</dbReference>
<feature type="transmembrane region" description="Helical" evidence="10">
    <location>
        <begin position="191"/>
        <end position="210"/>
    </location>
</feature>
<name>A0A832A6V8_9BACT</name>
<feature type="transmembrane region" description="Helical" evidence="10">
    <location>
        <begin position="140"/>
        <end position="162"/>
    </location>
</feature>
<comment type="subcellular location">
    <subcellularLocation>
        <location evidence="1">Cell membrane</location>
        <topology evidence="1">Multi-pass membrane protein</topology>
    </subcellularLocation>
</comment>
<dbReference type="GO" id="GO:1903806">
    <property type="term" value="P:L-isoleucine import across plasma membrane"/>
    <property type="evidence" value="ECO:0007669"/>
    <property type="project" value="TreeGrafter"/>
</dbReference>
<feature type="transmembrane region" description="Helical" evidence="10">
    <location>
        <begin position="44"/>
        <end position="61"/>
    </location>
</feature>
<dbReference type="PANTHER" id="PTHR11795">
    <property type="entry name" value="BRANCHED-CHAIN AMINO ACID TRANSPORT SYSTEM PERMEASE PROTEIN LIVH"/>
    <property type="match status" value="1"/>
</dbReference>
<organism evidence="11">
    <name type="scientific">Desulfacinum infernum</name>
    <dbReference type="NCBI Taxonomy" id="35837"/>
    <lineage>
        <taxon>Bacteria</taxon>
        <taxon>Pseudomonadati</taxon>
        <taxon>Thermodesulfobacteriota</taxon>
        <taxon>Syntrophobacteria</taxon>
        <taxon>Syntrophobacterales</taxon>
        <taxon>Syntrophobacteraceae</taxon>
        <taxon>Desulfacinum</taxon>
    </lineage>
</organism>
<proteinExistence type="inferred from homology"/>
<feature type="transmembrane region" description="Helical" evidence="10">
    <location>
        <begin position="271"/>
        <end position="290"/>
    </location>
</feature>
<evidence type="ECO:0000256" key="1">
    <source>
        <dbReference type="ARBA" id="ARBA00004651"/>
    </source>
</evidence>
<dbReference type="Pfam" id="PF02653">
    <property type="entry name" value="BPD_transp_2"/>
    <property type="match status" value="1"/>
</dbReference>
<dbReference type="GO" id="GO:0005304">
    <property type="term" value="F:L-valine transmembrane transporter activity"/>
    <property type="evidence" value="ECO:0007669"/>
    <property type="project" value="TreeGrafter"/>
</dbReference>
<dbReference type="AlphaFoldDB" id="A0A832A6V8"/>
<feature type="transmembrane region" description="Helical" evidence="10">
    <location>
        <begin position="97"/>
        <end position="120"/>
    </location>
</feature>
<accession>A0A832A6V8</accession>
<comment type="caution">
    <text evidence="11">The sequence shown here is derived from an EMBL/GenBank/DDBJ whole genome shotgun (WGS) entry which is preliminary data.</text>
</comment>
<keyword evidence="2" id="KW-0813">Transport</keyword>
<dbReference type="EMBL" id="DSTK01000034">
    <property type="protein sequence ID" value="HFK97789.1"/>
    <property type="molecule type" value="Genomic_DNA"/>
</dbReference>
<evidence type="ECO:0000313" key="11">
    <source>
        <dbReference type="EMBL" id="HFK97789.1"/>
    </source>
</evidence>
<keyword evidence="5 10" id="KW-0812">Transmembrane</keyword>
<dbReference type="GO" id="GO:0015190">
    <property type="term" value="F:L-leucine transmembrane transporter activity"/>
    <property type="evidence" value="ECO:0007669"/>
    <property type="project" value="TreeGrafter"/>
</dbReference>
<keyword evidence="4" id="KW-0997">Cell inner membrane</keyword>
<feature type="transmembrane region" description="Helical" evidence="10">
    <location>
        <begin position="230"/>
        <end position="259"/>
    </location>
</feature>
<keyword evidence="3" id="KW-1003">Cell membrane</keyword>
<gene>
    <name evidence="11" type="ORF">ENS06_10780</name>
</gene>
<evidence type="ECO:0000256" key="9">
    <source>
        <dbReference type="ARBA" id="ARBA00037998"/>
    </source>
</evidence>
<evidence type="ECO:0000256" key="3">
    <source>
        <dbReference type="ARBA" id="ARBA00022475"/>
    </source>
</evidence>
<dbReference type="GO" id="GO:0005886">
    <property type="term" value="C:plasma membrane"/>
    <property type="evidence" value="ECO:0007669"/>
    <property type="project" value="UniProtKB-SubCell"/>
</dbReference>
<evidence type="ECO:0000256" key="8">
    <source>
        <dbReference type="ARBA" id="ARBA00023136"/>
    </source>
</evidence>
<evidence type="ECO:0000256" key="4">
    <source>
        <dbReference type="ARBA" id="ARBA00022519"/>
    </source>
</evidence>
<dbReference type="PANTHER" id="PTHR11795:SF371">
    <property type="entry name" value="HIGH-AFFINITY BRANCHED-CHAIN AMINO ACID TRANSPORT SYSTEM PERMEASE PROTEIN LIVH"/>
    <property type="match status" value="1"/>
</dbReference>
<keyword evidence="6" id="KW-0029">Amino-acid transport</keyword>
<comment type="similarity">
    <text evidence="9">Belongs to the binding-protein-dependent transport system permease family. LivHM subfamily.</text>
</comment>
<dbReference type="GO" id="GO:0042941">
    <property type="term" value="P:D-alanine transmembrane transport"/>
    <property type="evidence" value="ECO:0007669"/>
    <property type="project" value="TreeGrafter"/>
</dbReference>
<evidence type="ECO:0000256" key="5">
    <source>
        <dbReference type="ARBA" id="ARBA00022692"/>
    </source>
</evidence>
<keyword evidence="8 10" id="KW-0472">Membrane</keyword>
<reference evidence="11" key="1">
    <citation type="journal article" date="2020" name="mSystems">
        <title>Genome- and Community-Level Interaction Insights into Carbon Utilization and Element Cycling Functions of Hydrothermarchaeota in Hydrothermal Sediment.</title>
        <authorList>
            <person name="Zhou Z."/>
            <person name="Liu Y."/>
            <person name="Xu W."/>
            <person name="Pan J."/>
            <person name="Luo Z.H."/>
            <person name="Li M."/>
        </authorList>
    </citation>
    <scope>NUCLEOTIDE SEQUENCE [LARGE SCALE GENOMIC DNA]</scope>
    <source>
        <strain evidence="11">SpSt-456</strain>
    </source>
</reference>